<keyword evidence="2" id="KW-0812">Transmembrane</keyword>
<protein>
    <submittedName>
        <fullName evidence="3">Uncharacterized protein</fullName>
    </submittedName>
</protein>
<accession>A0A4R8S780</accession>
<name>A0A4R8S780_9PEZI</name>
<feature type="compositionally biased region" description="Low complexity" evidence="1">
    <location>
        <begin position="51"/>
        <end position="80"/>
    </location>
</feature>
<feature type="region of interest" description="Disordered" evidence="1">
    <location>
        <begin position="1"/>
        <end position="80"/>
    </location>
</feature>
<comment type="caution">
    <text evidence="3">The sequence shown here is derived from an EMBL/GenBank/DDBJ whole genome shotgun (WGS) entry which is preliminary data.</text>
</comment>
<keyword evidence="4" id="KW-1185">Reference proteome</keyword>
<feature type="compositionally biased region" description="Polar residues" evidence="1">
    <location>
        <begin position="30"/>
        <end position="48"/>
    </location>
</feature>
<feature type="transmembrane region" description="Helical" evidence="2">
    <location>
        <begin position="80"/>
        <end position="104"/>
    </location>
</feature>
<sequence>MDVELNKVRVRREEVVQLDPELDTPAIEESQPTSESMDSLSEGQSSSVYIPPSAITASSNPSTTSSASSPASPPQSSTPAIVGGVAGGIIVIAIAVCTTVIIIFHSPADMTHEVSEDMSTV</sequence>
<evidence type="ECO:0000313" key="4">
    <source>
        <dbReference type="Proteomes" id="UP000295604"/>
    </source>
</evidence>
<organism evidence="3 4">
    <name type="scientific">Colletotrichum sidae</name>
    <dbReference type="NCBI Taxonomy" id="1347389"/>
    <lineage>
        <taxon>Eukaryota</taxon>
        <taxon>Fungi</taxon>
        <taxon>Dikarya</taxon>
        <taxon>Ascomycota</taxon>
        <taxon>Pezizomycotina</taxon>
        <taxon>Sordariomycetes</taxon>
        <taxon>Hypocreomycetidae</taxon>
        <taxon>Glomerellales</taxon>
        <taxon>Glomerellaceae</taxon>
        <taxon>Colletotrichum</taxon>
        <taxon>Colletotrichum orbiculare species complex</taxon>
    </lineage>
</organism>
<evidence type="ECO:0000313" key="3">
    <source>
        <dbReference type="EMBL" id="TDZ87581.1"/>
    </source>
</evidence>
<feature type="compositionally biased region" description="Basic and acidic residues" evidence="1">
    <location>
        <begin position="1"/>
        <end position="15"/>
    </location>
</feature>
<dbReference type="Proteomes" id="UP000295604">
    <property type="component" value="Unassembled WGS sequence"/>
</dbReference>
<proteinExistence type="predicted"/>
<keyword evidence="2" id="KW-0472">Membrane</keyword>
<evidence type="ECO:0000256" key="1">
    <source>
        <dbReference type="SAM" id="MobiDB-lite"/>
    </source>
</evidence>
<reference evidence="3 4" key="1">
    <citation type="submission" date="2018-11" db="EMBL/GenBank/DDBJ databases">
        <title>Genome sequence and assembly of Colletotrichum sidae.</title>
        <authorList>
            <person name="Gan P."/>
            <person name="Shirasu K."/>
        </authorList>
    </citation>
    <scope>NUCLEOTIDE SEQUENCE [LARGE SCALE GENOMIC DNA]</scope>
    <source>
        <strain evidence="3 4">CBS 518.97</strain>
    </source>
</reference>
<dbReference type="EMBL" id="QAPF01001802">
    <property type="protein sequence ID" value="TDZ87581.1"/>
    <property type="molecule type" value="Genomic_DNA"/>
</dbReference>
<gene>
    <name evidence="3" type="ORF">C8034_v006640</name>
</gene>
<keyword evidence="2" id="KW-1133">Transmembrane helix</keyword>
<dbReference type="AlphaFoldDB" id="A0A4R8S780"/>
<evidence type="ECO:0000256" key="2">
    <source>
        <dbReference type="SAM" id="Phobius"/>
    </source>
</evidence>